<dbReference type="AlphaFoldDB" id="A0A0E9PAM6"/>
<protein>
    <submittedName>
        <fullName evidence="1">Uncharacterized protein</fullName>
    </submittedName>
</protein>
<proteinExistence type="predicted"/>
<evidence type="ECO:0000313" key="1">
    <source>
        <dbReference type="EMBL" id="JAH01307.1"/>
    </source>
</evidence>
<organism evidence="1">
    <name type="scientific">Anguilla anguilla</name>
    <name type="common">European freshwater eel</name>
    <name type="synonym">Muraena anguilla</name>
    <dbReference type="NCBI Taxonomy" id="7936"/>
    <lineage>
        <taxon>Eukaryota</taxon>
        <taxon>Metazoa</taxon>
        <taxon>Chordata</taxon>
        <taxon>Craniata</taxon>
        <taxon>Vertebrata</taxon>
        <taxon>Euteleostomi</taxon>
        <taxon>Actinopterygii</taxon>
        <taxon>Neopterygii</taxon>
        <taxon>Teleostei</taxon>
        <taxon>Anguilliformes</taxon>
        <taxon>Anguillidae</taxon>
        <taxon>Anguilla</taxon>
    </lineage>
</organism>
<name>A0A0E9PAM6_ANGAN</name>
<reference evidence="1" key="1">
    <citation type="submission" date="2014-11" db="EMBL/GenBank/DDBJ databases">
        <authorList>
            <person name="Amaro Gonzalez C."/>
        </authorList>
    </citation>
    <scope>NUCLEOTIDE SEQUENCE</scope>
</reference>
<sequence length="19" mass="2100">MRPKLRAPVSVLSPSGTFR</sequence>
<reference evidence="1" key="2">
    <citation type="journal article" date="2015" name="Fish Shellfish Immunol.">
        <title>Early steps in the European eel (Anguilla anguilla)-Vibrio vulnificus interaction in the gills: Role of the RtxA13 toxin.</title>
        <authorList>
            <person name="Callol A."/>
            <person name="Pajuelo D."/>
            <person name="Ebbesson L."/>
            <person name="Teles M."/>
            <person name="MacKenzie S."/>
            <person name="Amaro C."/>
        </authorList>
    </citation>
    <scope>NUCLEOTIDE SEQUENCE</scope>
</reference>
<accession>A0A0E9PAM6</accession>
<dbReference type="EMBL" id="GBXM01107270">
    <property type="protein sequence ID" value="JAH01307.1"/>
    <property type="molecule type" value="Transcribed_RNA"/>
</dbReference>